<keyword evidence="3" id="KW-0349">Heme</keyword>
<dbReference type="CDD" id="cd08168">
    <property type="entry name" value="Cytochrom_C3"/>
    <property type="match status" value="1"/>
</dbReference>
<evidence type="ECO:0000256" key="3">
    <source>
        <dbReference type="ARBA" id="ARBA00022617"/>
    </source>
</evidence>
<dbReference type="AlphaFoldDB" id="A0A933SCX2"/>
<dbReference type="Gene3D" id="3.90.10.10">
    <property type="entry name" value="Cytochrome C3"/>
    <property type="match status" value="2"/>
</dbReference>
<evidence type="ECO:0000256" key="1">
    <source>
        <dbReference type="ARBA" id="ARBA00004196"/>
    </source>
</evidence>
<dbReference type="Gene3D" id="1.10.1130.10">
    <property type="entry name" value="Flavocytochrome C3, Chain A"/>
    <property type="match status" value="1"/>
</dbReference>
<evidence type="ECO:0000256" key="5">
    <source>
        <dbReference type="ARBA" id="ARBA00022729"/>
    </source>
</evidence>
<evidence type="ECO:0000259" key="8">
    <source>
        <dbReference type="Pfam" id="PF02085"/>
    </source>
</evidence>
<name>A0A933SCX2_UNCEI</name>
<comment type="subcellular location">
    <subcellularLocation>
        <location evidence="1">Cell envelope</location>
    </subcellularLocation>
</comment>
<accession>A0A933SCX2</accession>
<keyword evidence="6" id="KW-0249">Electron transport</keyword>
<dbReference type="Gene3D" id="1.10.3820.10">
    <property type="entry name" value="Di-heme elbow motif domain"/>
    <property type="match status" value="1"/>
</dbReference>
<evidence type="ECO:0000256" key="2">
    <source>
        <dbReference type="ARBA" id="ARBA00022448"/>
    </source>
</evidence>
<dbReference type="InterPro" id="IPR005126">
    <property type="entry name" value="NapC/NirT_cyt_c_N"/>
</dbReference>
<proteinExistence type="predicted"/>
<gene>
    <name evidence="10" type="ORF">HZA61_06335</name>
</gene>
<protein>
    <submittedName>
        <fullName evidence="10">NapC/NirT family cytochrome c</fullName>
    </submittedName>
</protein>
<dbReference type="GO" id="GO:0009055">
    <property type="term" value="F:electron transfer activity"/>
    <property type="evidence" value="ECO:0007669"/>
    <property type="project" value="InterPro"/>
</dbReference>
<dbReference type="GO" id="GO:0046872">
    <property type="term" value="F:metal ion binding"/>
    <property type="evidence" value="ECO:0007669"/>
    <property type="project" value="UniProtKB-KW"/>
</dbReference>
<dbReference type="InterPro" id="IPR038266">
    <property type="entry name" value="NapC/NirT_cytc_sf"/>
</dbReference>
<keyword evidence="5" id="KW-0732">Signal</keyword>
<dbReference type="InterPro" id="IPR020942">
    <property type="entry name" value="Cyt_c_III_dom"/>
</dbReference>
<dbReference type="Proteomes" id="UP000696931">
    <property type="component" value="Unassembled WGS sequence"/>
</dbReference>
<dbReference type="InterPro" id="IPR036280">
    <property type="entry name" value="Multihaem_cyt_sf"/>
</dbReference>
<evidence type="ECO:0000256" key="4">
    <source>
        <dbReference type="ARBA" id="ARBA00022723"/>
    </source>
</evidence>
<reference evidence="10" key="1">
    <citation type="submission" date="2020-07" db="EMBL/GenBank/DDBJ databases">
        <title>Huge and variable diversity of episymbiotic CPR bacteria and DPANN archaea in groundwater ecosystems.</title>
        <authorList>
            <person name="He C.Y."/>
            <person name="Keren R."/>
            <person name="Whittaker M."/>
            <person name="Farag I.F."/>
            <person name="Doudna J."/>
            <person name="Cate J.H.D."/>
            <person name="Banfield J.F."/>
        </authorList>
    </citation>
    <scope>NUCLEOTIDE SEQUENCE</scope>
    <source>
        <strain evidence="10">NC_groundwater_1813_Pr3_B-0.1um_71_17</strain>
    </source>
</reference>
<comment type="caution">
    <text evidence="10">The sequence shown here is derived from an EMBL/GenBank/DDBJ whole genome shotgun (WGS) entry which is preliminary data.</text>
</comment>
<dbReference type="PANTHER" id="PTHR35038:SF6">
    <property type="entry name" value="SURFACE LOCALIZED DECAHEME CYTOCHROME C LIPOPROTEIN"/>
    <property type="match status" value="1"/>
</dbReference>
<evidence type="ECO:0000313" key="11">
    <source>
        <dbReference type="Proteomes" id="UP000696931"/>
    </source>
</evidence>
<dbReference type="SUPFAM" id="SSF48695">
    <property type="entry name" value="Multiheme cytochromes"/>
    <property type="match status" value="2"/>
</dbReference>
<dbReference type="GO" id="GO:0030313">
    <property type="term" value="C:cell envelope"/>
    <property type="evidence" value="ECO:0007669"/>
    <property type="project" value="UniProtKB-SubCell"/>
</dbReference>
<dbReference type="Pfam" id="PF03264">
    <property type="entry name" value="Cytochrom_NNT"/>
    <property type="match status" value="1"/>
</dbReference>
<keyword evidence="7" id="KW-0408">Iron</keyword>
<feature type="domain" description="NapC/NirT cytochrome c N-terminal" evidence="9">
    <location>
        <begin position="39"/>
        <end position="173"/>
    </location>
</feature>
<sequence>MPRLPGMGPGSPMGRWASGLGTRFPALQRFQSLRSFVPLLVGMAIVGLLAFVQVSSTPQFCGTCHIMKPYYQSWKHSAHNKIACVECHISPGLTAEVRKKFEALSMVAKYFTATYGTKPWAEVDDAACLRCHQRRLLEGRVEFRGVSFDHRPHLTESRRGLRLRCTSCHSQIVQGEHLTVTTSTCALCHFKGQPANAELGECRKCHEVPQRVTLADETSFDHSEVERRDMNCVSCHEGIVRGTGDVPRERCLSCHNQPDRLEKYGDKIFLHRQHVTEHKVDCQDCHGPVEHGIVSRLPSHVVAAAESVAARPDHAKPAKAGQDFLTRHERQGMPHTEDLLPALPAGASSHAPNACESCHGGGHDPQQQLYAGRGARGVPDMPSAMYVTGVRCQGCHDPSLVVRAASLGGGGPEGPQQAPASVVACMSCHGPGYKRIYNGWIQAADDRTDAMRRLMEANAGVMGVDPPKAWDDARHNFLLVSRGRGVHNVTYAYAVLEKAYEQLNTARAQRGLAPAVRPWPASSNSPCMSCHTGIERQGGEFAGRRFQHGPHVGEAKLDCEKCHRKHSERPKVEVVRFGPDGCTTCHHKALGADKFKDCFRCHEDIDKHTVRVARGEFSHKQHRENGEECVSCHTFEHGDPRPPAKACLECHD</sequence>
<dbReference type="GO" id="GO:0020037">
    <property type="term" value="F:heme binding"/>
    <property type="evidence" value="ECO:0007669"/>
    <property type="project" value="InterPro"/>
</dbReference>
<evidence type="ECO:0000256" key="7">
    <source>
        <dbReference type="ARBA" id="ARBA00023004"/>
    </source>
</evidence>
<dbReference type="PANTHER" id="PTHR35038">
    <property type="entry name" value="DISSIMILATORY SULFITE REDUCTASE SIRA"/>
    <property type="match status" value="1"/>
</dbReference>
<evidence type="ECO:0000256" key="6">
    <source>
        <dbReference type="ARBA" id="ARBA00022982"/>
    </source>
</evidence>
<evidence type="ECO:0000259" key="9">
    <source>
        <dbReference type="Pfam" id="PF03264"/>
    </source>
</evidence>
<evidence type="ECO:0000313" key="10">
    <source>
        <dbReference type="EMBL" id="MBI5169086.1"/>
    </source>
</evidence>
<keyword evidence="4" id="KW-0479">Metal-binding</keyword>
<keyword evidence="2" id="KW-0813">Transport</keyword>
<dbReference type="Pfam" id="PF02085">
    <property type="entry name" value="Cytochrom_CIII"/>
    <property type="match status" value="1"/>
</dbReference>
<dbReference type="GO" id="GO:0016491">
    <property type="term" value="F:oxidoreductase activity"/>
    <property type="evidence" value="ECO:0007669"/>
    <property type="project" value="TreeGrafter"/>
</dbReference>
<dbReference type="EMBL" id="JACRIW010000041">
    <property type="protein sequence ID" value="MBI5169086.1"/>
    <property type="molecule type" value="Genomic_DNA"/>
</dbReference>
<feature type="domain" description="Class III cytochrome C" evidence="8">
    <location>
        <begin position="582"/>
        <end position="651"/>
    </location>
</feature>
<organism evidence="10 11">
    <name type="scientific">Eiseniibacteriota bacterium</name>
    <dbReference type="NCBI Taxonomy" id="2212470"/>
    <lineage>
        <taxon>Bacteria</taxon>
        <taxon>Candidatus Eiseniibacteriota</taxon>
    </lineage>
</organism>
<dbReference type="InterPro" id="IPR051829">
    <property type="entry name" value="Multiheme_Cytochr_ET"/>
</dbReference>